<keyword evidence="12" id="KW-0333">Golgi apparatus</keyword>
<keyword evidence="13" id="KW-0472">Membrane</keyword>
<protein>
    <recommendedName>
        <fullName evidence="18">Membrane-associated tyrosine- and threonine-specific cdc2-inhibitory kinase wee-1.3</fullName>
        <ecNumber evidence="2">2.7.11.1</ecNumber>
    </recommendedName>
</protein>
<dbReference type="GO" id="GO:0004674">
    <property type="term" value="F:protein serine/threonine kinase activity"/>
    <property type="evidence" value="ECO:0007669"/>
    <property type="project" value="UniProtKB-KW"/>
</dbReference>
<feature type="domain" description="Protein kinase" evidence="21">
    <location>
        <begin position="138"/>
        <end position="390"/>
    </location>
</feature>
<evidence type="ECO:0000256" key="3">
    <source>
        <dbReference type="ARBA" id="ARBA00022527"/>
    </source>
</evidence>
<dbReference type="GO" id="GO:0051321">
    <property type="term" value="P:meiotic cell cycle"/>
    <property type="evidence" value="ECO:0007669"/>
    <property type="project" value="TreeGrafter"/>
</dbReference>
<comment type="subcellular location">
    <subcellularLocation>
        <location evidence="1">Golgi apparatus membrane</location>
        <topology evidence="1">Peripheral membrane protein</topology>
    </subcellularLocation>
</comment>
<feature type="region of interest" description="Disordered" evidence="20">
    <location>
        <begin position="498"/>
        <end position="519"/>
    </location>
</feature>
<evidence type="ECO:0000256" key="12">
    <source>
        <dbReference type="ARBA" id="ARBA00023034"/>
    </source>
</evidence>
<dbReference type="InterPro" id="IPR011009">
    <property type="entry name" value="Kinase-like_dom_sf"/>
</dbReference>
<dbReference type="PROSITE" id="PS50011">
    <property type="entry name" value="PROTEIN_KINASE_DOM"/>
    <property type="match status" value="1"/>
</dbReference>
<feature type="region of interest" description="Disordered" evidence="20">
    <location>
        <begin position="1"/>
        <end position="25"/>
    </location>
</feature>
<dbReference type="InterPro" id="IPR017441">
    <property type="entry name" value="Protein_kinase_ATP_BS"/>
</dbReference>
<feature type="compositionally biased region" description="Polar residues" evidence="20">
    <location>
        <begin position="1"/>
        <end position="16"/>
    </location>
</feature>
<evidence type="ECO:0000256" key="4">
    <source>
        <dbReference type="ARBA" id="ARBA00022679"/>
    </source>
</evidence>
<evidence type="ECO:0000313" key="23">
    <source>
        <dbReference type="Proteomes" id="UP001432027"/>
    </source>
</evidence>
<dbReference type="Gene3D" id="1.10.510.10">
    <property type="entry name" value="Transferase(Phosphotransferase) domain 1"/>
    <property type="match status" value="1"/>
</dbReference>
<evidence type="ECO:0000256" key="18">
    <source>
        <dbReference type="ARBA" id="ARBA00071413"/>
    </source>
</evidence>
<dbReference type="GO" id="GO:0110031">
    <property type="term" value="P:negative regulation of G2/MI transition of meiotic cell cycle"/>
    <property type="evidence" value="ECO:0007669"/>
    <property type="project" value="TreeGrafter"/>
</dbReference>
<comment type="catalytic activity">
    <reaction evidence="17">
        <text>L-seryl-[protein] + ATP = O-phospho-L-seryl-[protein] + ADP + H(+)</text>
        <dbReference type="Rhea" id="RHEA:17989"/>
        <dbReference type="Rhea" id="RHEA-COMP:9863"/>
        <dbReference type="Rhea" id="RHEA-COMP:11604"/>
        <dbReference type="ChEBI" id="CHEBI:15378"/>
        <dbReference type="ChEBI" id="CHEBI:29999"/>
        <dbReference type="ChEBI" id="CHEBI:30616"/>
        <dbReference type="ChEBI" id="CHEBI:83421"/>
        <dbReference type="ChEBI" id="CHEBI:456216"/>
        <dbReference type="EC" id="2.7.11.1"/>
    </reaction>
</comment>
<evidence type="ECO:0000256" key="11">
    <source>
        <dbReference type="ARBA" id="ARBA00022943"/>
    </source>
</evidence>
<comment type="similarity">
    <text evidence="15">Belongs to the protein kinase superfamily. Ser/Thr protein kinase family. GCN2 subfamily.</text>
</comment>
<feature type="region of interest" description="Disordered" evidence="20">
    <location>
        <begin position="441"/>
        <end position="479"/>
    </location>
</feature>
<evidence type="ECO:0000256" key="13">
    <source>
        <dbReference type="ARBA" id="ARBA00023136"/>
    </source>
</evidence>
<comment type="caution">
    <text evidence="22">The sequence shown here is derived from an EMBL/GenBank/DDBJ whole genome shotgun (WGS) entry which is preliminary data.</text>
</comment>
<evidence type="ECO:0000313" key="22">
    <source>
        <dbReference type="EMBL" id="GMT05521.1"/>
    </source>
</evidence>
<sequence length="677" mass="77274">LRVFSRMNTSMSSTDSARLPDYPLVSPDNRPQIVIEPLSTKRERMESRPTSRFGTEDRFFSRVVRSAPIVQRQKHRVAPHAHAIIFHTPPNTPNSPSPVKFEMSENAYCKTDHECVSVPIASAHYDITKRATYFEQCFIIEKKLGEGSFGEVFQAKSREDAHVYAVKRAIEPYRSSSDRAIKLREVQKHEELTPHSNLVYFHRAWEERGRLYIQTELCTNSLADYCKYDAPPNNEIWDIFYDIINATDYLHSKDLIHLDIKPENVFLTDKKVCKLGDFGLMFDLKHDHMATVEEGDSKYLAPEVLNNPPTQAADIFSIGMSILEVSTNMDLPTTGENWHALRSRRVPERFLTMLDEDMRRLILWMIDPIPEARPTARELIADHAVHWPFLKRRSLMEMTQKVSLVSGRFSFLSTWAGILWRVITAPIIRLGEMIAQARKRGEKRARIEVSDESRTPDLKRQRCFETSSPMDYDSSFSDEEDSRHKMVSARCITDQFYSDDAPPLLQPSDSPFREYDENRDRLEKQRLREERTDRGSPTGFVSPAFPLFVHPGGAASAPMIGIGRRRTAAAAVAPLCRLQLESDSDEGAAKEGEKERITAKTPITIARTPATPISASLSLNTRQFRRSALRTLDSPRTRKLDFSILDDVEDPPKPTTVRNDACRAPSQQRHRLAAGDA</sequence>
<dbReference type="PANTHER" id="PTHR11042">
    <property type="entry name" value="EUKARYOTIC TRANSLATION INITIATION FACTOR 2-ALPHA KINASE EIF2-ALPHA KINASE -RELATED"/>
    <property type="match status" value="1"/>
</dbReference>
<feature type="non-terminal residue" evidence="22">
    <location>
        <position position="1"/>
    </location>
</feature>
<name>A0AAV5UEX7_9BILA</name>
<keyword evidence="8 19" id="KW-0067">ATP-binding</keyword>
<keyword evidence="3" id="KW-0723">Serine/threonine-protein kinase</keyword>
<dbReference type="InterPro" id="IPR000719">
    <property type="entry name" value="Prot_kinase_dom"/>
</dbReference>
<feature type="binding site" evidence="19">
    <location>
        <position position="167"/>
    </location>
    <ligand>
        <name>ATP</name>
        <dbReference type="ChEBI" id="CHEBI:30616"/>
    </ligand>
</feature>
<dbReference type="EC" id="2.7.11.1" evidence="2"/>
<comment type="catalytic activity">
    <reaction evidence="16">
        <text>L-threonyl-[protein] + ATP = O-phospho-L-threonyl-[protein] + ADP + H(+)</text>
        <dbReference type="Rhea" id="RHEA:46608"/>
        <dbReference type="Rhea" id="RHEA-COMP:11060"/>
        <dbReference type="Rhea" id="RHEA-COMP:11605"/>
        <dbReference type="ChEBI" id="CHEBI:15378"/>
        <dbReference type="ChEBI" id="CHEBI:30013"/>
        <dbReference type="ChEBI" id="CHEBI:30616"/>
        <dbReference type="ChEBI" id="CHEBI:61977"/>
        <dbReference type="ChEBI" id="CHEBI:456216"/>
        <dbReference type="EC" id="2.7.11.1"/>
    </reaction>
</comment>
<evidence type="ECO:0000256" key="5">
    <source>
        <dbReference type="ARBA" id="ARBA00022723"/>
    </source>
</evidence>
<evidence type="ECO:0000256" key="19">
    <source>
        <dbReference type="PROSITE-ProRule" id="PRU10141"/>
    </source>
</evidence>
<dbReference type="PANTHER" id="PTHR11042:SF183">
    <property type="entry name" value="MEMBRANE-ASSOCIATED TYROSINE- AND THREONINE-SPECIFIC CDC2-INHIBITORY KINASE"/>
    <property type="match status" value="1"/>
</dbReference>
<dbReference type="Pfam" id="PF00069">
    <property type="entry name" value="Pkinase"/>
    <property type="match status" value="1"/>
</dbReference>
<keyword evidence="14" id="KW-0131">Cell cycle</keyword>
<evidence type="ECO:0000256" key="8">
    <source>
        <dbReference type="ARBA" id="ARBA00022840"/>
    </source>
</evidence>
<evidence type="ECO:0000259" key="21">
    <source>
        <dbReference type="PROSITE" id="PS50011"/>
    </source>
</evidence>
<dbReference type="PROSITE" id="PS00108">
    <property type="entry name" value="PROTEIN_KINASE_ST"/>
    <property type="match status" value="1"/>
</dbReference>
<evidence type="ECO:0000256" key="15">
    <source>
        <dbReference type="ARBA" id="ARBA00037982"/>
    </source>
</evidence>
<dbReference type="GO" id="GO:0048477">
    <property type="term" value="P:oogenesis"/>
    <property type="evidence" value="ECO:0007669"/>
    <property type="project" value="UniProtKB-KW"/>
</dbReference>
<keyword evidence="11" id="KW-0221">Differentiation</keyword>
<keyword evidence="11" id="KW-0896">Oogenesis</keyword>
<keyword evidence="7" id="KW-0418">Kinase</keyword>
<evidence type="ECO:0000256" key="2">
    <source>
        <dbReference type="ARBA" id="ARBA00012513"/>
    </source>
</evidence>
<dbReference type="GO" id="GO:0005524">
    <property type="term" value="F:ATP binding"/>
    <property type="evidence" value="ECO:0007669"/>
    <property type="project" value="UniProtKB-UniRule"/>
</dbReference>
<evidence type="ECO:0000256" key="7">
    <source>
        <dbReference type="ARBA" id="ARBA00022777"/>
    </source>
</evidence>
<dbReference type="Gene3D" id="3.30.200.20">
    <property type="entry name" value="Phosphorylase Kinase, domain 1"/>
    <property type="match status" value="1"/>
</dbReference>
<evidence type="ECO:0000256" key="1">
    <source>
        <dbReference type="ARBA" id="ARBA00004395"/>
    </source>
</evidence>
<evidence type="ECO:0000256" key="10">
    <source>
        <dbReference type="ARBA" id="ARBA00022871"/>
    </source>
</evidence>
<accession>A0AAV5UEX7</accession>
<feature type="compositionally biased region" description="Basic and acidic residues" evidence="20">
    <location>
        <begin position="444"/>
        <end position="463"/>
    </location>
</feature>
<feature type="region of interest" description="Disordered" evidence="20">
    <location>
        <begin position="646"/>
        <end position="677"/>
    </location>
</feature>
<dbReference type="GO" id="GO:0000139">
    <property type="term" value="C:Golgi membrane"/>
    <property type="evidence" value="ECO:0007669"/>
    <property type="project" value="UniProtKB-SubCell"/>
</dbReference>
<feature type="compositionally biased region" description="Basic residues" evidence="20">
    <location>
        <begin position="668"/>
        <end position="677"/>
    </location>
</feature>
<dbReference type="GO" id="GO:0007283">
    <property type="term" value="P:spermatogenesis"/>
    <property type="evidence" value="ECO:0007669"/>
    <property type="project" value="UniProtKB-KW"/>
</dbReference>
<organism evidence="22 23">
    <name type="scientific">Pristionchus entomophagus</name>
    <dbReference type="NCBI Taxonomy" id="358040"/>
    <lineage>
        <taxon>Eukaryota</taxon>
        <taxon>Metazoa</taxon>
        <taxon>Ecdysozoa</taxon>
        <taxon>Nematoda</taxon>
        <taxon>Chromadorea</taxon>
        <taxon>Rhabditida</taxon>
        <taxon>Rhabditina</taxon>
        <taxon>Diplogasteromorpha</taxon>
        <taxon>Diplogasteroidea</taxon>
        <taxon>Neodiplogasteridae</taxon>
        <taxon>Pristionchus</taxon>
    </lineage>
</organism>
<dbReference type="InterPro" id="IPR008271">
    <property type="entry name" value="Ser/Thr_kinase_AS"/>
</dbReference>
<dbReference type="PROSITE" id="PS00107">
    <property type="entry name" value="PROTEIN_KINASE_ATP"/>
    <property type="match status" value="1"/>
</dbReference>
<evidence type="ECO:0000256" key="14">
    <source>
        <dbReference type="ARBA" id="ARBA00023306"/>
    </source>
</evidence>
<dbReference type="SUPFAM" id="SSF56112">
    <property type="entry name" value="Protein kinase-like (PK-like)"/>
    <property type="match status" value="1"/>
</dbReference>
<keyword evidence="5" id="KW-0479">Metal-binding</keyword>
<dbReference type="AlphaFoldDB" id="A0AAV5UEX7"/>
<dbReference type="Proteomes" id="UP001432027">
    <property type="component" value="Unassembled WGS sequence"/>
</dbReference>
<dbReference type="InterPro" id="IPR050339">
    <property type="entry name" value="CC_SR_Kinase"/>
</dbReference>
<dbReference type="FunFam" id="1.10.510.10:FF:000315">
    <property type="entry name" value="membrane-associated tyrosine- and threonine-specific cdc2-inhibitory kinase"/>
    <property type="match status" value="1"/>
</dbReference>
<proteinExistence type="inferred from homology"/>
<keyword evidence="23" id="KW-1185">Reference proteome</keyword>
<evidence type="ECO:0000256" key="20">
    <source>
        <dbReference type="SAM" id="MobiDB-lite"/>
    </source>
</evidence>
<reference evidence="22" key="1">
    <citation type="submission" date="2023-10" db="EMBL/GenBank/DDBJ databases">
        <title>Genome assembly of Pristionchus species.</title>
        <authorList>
            <person name="Yoshida K."/>
            <person name="Sommer R.J."/>
        </authorList>
    </citation>
    <scope>NUCLEOTIDE SEQUENCE</scope>
    <source>
        <strain evidence="22">RS0144</strain>
    </source>
</reference>
<dbReference type="EMBL" id="BTSX01000006">
    <property type="protein sequence ID" value="GMT05521.1"/>
    <property type="molecule type" value="Genomic_DNA"/>
</dbReference>
<dbReference type="GO" id="GO:0046872">
    <property type="term" value="F:metal ion binding"/>
    <property type="evidence" value="ECO:0007669"/>
    <property type="project" value="UniProtKB-KW"/>
</dbReference>
<keyword evidence="10" id="KW-0744">Spermatogenesis</keyword>
<evidence type="ECO:0000256" key="17">
    <source>
        <dbReference type="ARBA" id="ARBA00048679"/>
    </source>
</evidence>
<evidence type="ECO:0000256" key="9">
    <source>
        <dbReference type="ARBA" id="ARBA00022842"/>
    </source>
</evidence>
<keyword evidence="9" id="KW-0460">Magnesium</keyword>
<evidence type="ECO:0000256" key="16">
    <source>
        <dbReference type="ARBA" id="ARBA00047899"/>
    </source>
</evidence>
<dbReference type="SMART" id="SM00220">
    <property type="entry name" value="S_TKc"/>
    <property type="match status" value="1"/>
</dbReference>
<keyword evidence="6 19" id="KW-0547">Nucleotide-binding</keyword>
<gene>
    <name evidence="22" type="ORF">PENTCL1PPCAC_27695</name>
</gene>
<keyword evidence="4" id="KW-0808">Transferase</keyword>
<evidence type="ECO:0000256" key="6">
    <source>
        <dbReference type="ARBA" id="ARBA00022741"/>
    </source>
</evidence>
<dbReference type="GO" id="GO:0005634">
    <property type="term" value="C:nucleus"/>
    <property type="evidence" value="ECO:0007669"/>
    <property type="project" value="TreeGrafter"/>
</dbReference>